<comment type="caution">
    <text evidence="1">The sequence shown here is derived from an EMBL/GenBank/DDBJ whole genome shotgun (WGS) entry which is preliminary data.</text>
</comment>
<reference evidence="1 2" key="1">
    <citation type="journal article" date="2022" name="bioRxiv">
        <title>Genomics of Preaxostyla Flagellates Illuminates Evolutionary Transitions and the Path Towards Mitochondrial Loss.</title>
        <authorList>
            <person name="Novak L.V.F."/>
            <person name="Treitli S.C."/>
            <person name="Pyrih J."/>
            <person name="Halakuc P."/>
            <person name="Pipaliya S.V."/>
            <person name="Vacek V."/>
            <person name="Brzon O."/>
            <person name="Soukal P."/>
            <person name="Eme L."/>
            <person name="Dacks J.B."/>
            <person name="Karnkowska A."/>
            <person name="Elias M."/>
            <person name="Hampl V."/>
        </authorList>
    </citation>
    <scope>NUCLEOTIDE SEQUENCE [LARGE SCALE GENOMIC DNA]</scope>
    <source>
        <strain evidence="1">NAU3</strain>
        <tissue evidence="1">Gut</tissue>
    </source>
</reference>
<sequence>MFSLLISFHACVAGAPPFELTDLDLFLSQQIFFTSVNSLHITRTIRLPRTDFVSNTVRFKDQKIRIEGEELVLSRIFEGHQARESLISASNSTVALKSLSLETISTRAVIVTDASVCHLSDSHVFVLKHLSPMEISASSLVVDSTRFSFPQSTSPSLCTTDSTSSTVLFRQCSFLDVFVESGGSFLTCPRIQQLDVASTRFSNISHCPTYFGADPHVRSFNVSLHDSQFDRCENVLDGGVIRNVNSRTTLFASNTTFTLSQTTYTLVPDTPYEETQIPDITTNHNFTSCSFTKCSSQTHGGALRCMNGASLAVHSCSFVDNQLTRNPSEKTEGGALYFEGQSTGGLTIVESSFLRSTAFLGGAISCRNAASIHVEQGNITEGKCVPYIVGEGCFGGGLIVSLIPPESIVKNVRLERCSTDQSGGSLDNSEMQGSITYSNILVSESSTKKGNCIFTYVVGSPQVTFFSCMFFGNTVDEQINGQFAGVDLRFGWSTYWKTCLTDPTSFINCFSTSIGNRILYEEPPSGPCYTTFEFLSPPDSTNMNILLPDPQVMVNIETGRDEDGCGASYDFRCKTLKFVGEHMIPMKDGVILVEAGRYEESTTIDIATKSTTFSSFGTGDPVVVYSGETPFITKTIGAFTLRLFTFQPKSGRMLLSQTDAGMTTISDCVIRLNEETSTPISEPLFKTTAGTLTMSEMTFTGLMFSGGCCVSCLGTTTTLDVQNSSFVGLSGQSEPCLTFTRDSKGGTLTLSQIEIEGTAGSLIGGITTRNVQTISLSVITFSRLLSTTQEAPLSITSCDTLTLSSLLFENCAGQSASSLFVDSSSSVSLDTPIASSFSVCSSPRSSVKGDTASSYLPHPETITIDPEDGTDEQFCWSTSVGCQSLSGILDQLMPIHEFNLKVAEGTTSESTLSITSKKAITVTGLGSARSLVVMQSTDHSFADLTDGSLTLASLGFTESSSQTGVSRQKSFFDVKGGSLRLERVEFIPLSFSGDSSLVKMSGASTLFMADSEFNTITQTGSGGGAFLNTNGDSNQIVMIASCSFESVSSEGDGGVILAQLGTRSNLTVIHTTFKSCSSSWKGGALSIVLSSTGSFALQAGTSFEYCSDAGRSAVFVEAPSLASVITETSMAFLAPFPLTPTPAMVDMHRGWNTANTSDAIPLVLFLAEVGSTGFASSDGSDGEPCGFSVYPCSSINLVQTRLEVNGSKTEGKLNPITIELQTALEQSKPFVCGDHTATITGNTITLSDTGQFTTSSADSALTLSALSLYFALSPTQPAISVSTGSVVVSDCTIENGMGDIFVLFGSVSGGSLKLNGTNTFRLISKFYPLFIVSSGFLNIESGTLLTHSDTTRIASLFDLSGGSTTIDSLVIPSLVFDSASSVFSLTNTASLYLSSIAFTSISNEGSGSVIHSSSTGTLSLSSVSFSSCNCGANWMGRSVFISRSSFSVGDVVMQNVWISTAGTIGSHEVYLEGEDVDAVVTSDWVSLIGPNDTLTKGQLEQVFGSDSTNSTNIGPLGYHLYPHTEGAVFVSEGFWDHGKCGQEHLPCSTLDFAFSLLTDTKTTLSLSSDITLSIPLSSPSTGASISSSSSSPKSLNFESSGQFVVDIGPLSFSSLCLTLHSSITQPLFVVKGSTLTLSDTVTITNPSSATHSASVFSIDGGILTLSGTMFDFTVHFSSSSPLLTQTGGTLKLDTVTLWNVRRTVGDGSIVHSTLSSSKDRLEIIGCFFSSCSSTGNGGVLFVSSSINHNPANLIIQITFGSDINCGLGKKGEWIFLRGRSLESYLHDSTWAGSITTLVAPTDDALLWGEDESEEVSSEYASLSLLYYLKGYSQPTIAVGDGGRDGDGCGRTHLKCLSLSTAVSHLSGSSPFEVEIVSSLTLVNQETFSLSFTMKPSDETATIAVGENGAFEVSANIVTLSTLTFDGKGTERSTSLLSIVDTGSITIAGCTFQNLKTSGTGSVFSSTLNTGNTLSISESSFSSCSSEWNGGALFVDVNGGSFVIPTALTFTACSSEGKGQNLFVVNSDLESFLRGGSLDGIKPTLHWNDLVSNEEKEKWFGSSSMTGESSSLLFFWHPHTEWSGAVHVHENGESHSLCGLPQLPCSLVKPSLSKTTTDNKTIIDSDFILNESITTANMPSTLTSVSKSVTVSVGVDGWFALSSGLLTLSTLSFVQSSSVDLEHALISVGSASSSLIVDDCSFMSFSLSLNALIEHSCSSLTLKSSVFADIVRLEGDGGVLKSVMEEGMELDVDSVELASVWTLSGDGDGFFISFNSISDPSKIPSFTLHNLQYSESAGSGRNSEKKTCFVWIEGKRLSEWVCVSDARFVGSYSPIGMESEWLWSVDWEEGLNASLLFYLVAHSGPIGVSSSGYSIVQCGYSGVWCLGLEYGMAVADSKGEKQLNIHNTVEITHLIDLNAEYRVHGKVGSSMLSVVGSGGLVVDSGEHVEIDTLSVIAAATSTQPVFSCTYSELVLDSLSFSSAGSDPSQLIDSTLICVDGAVSVGQFSSLTLLSGLTAAGKLLEVKQGTVTLTGLTISSSISSTAGLVHVCGGSFSLPNTHINDVPRPSLKLVQNALMKQEGGIVSLSKTSVSLIARDAGSGGVISSTLNTGNTLSISESTFTSCSSGGDGGCVAVAVAGGTLLISHSSFRRCWSMGRGGALLLDFSSLDSFEDYKLSSVSFGRVEEKNTAESSGNDVFVIGVNLGSVIVGSQWVGSFSTAVNSDLMGFDSVSGKEESLLRYLIGDSVFVSCDGDDMNSGSLSDPLKTLSGVFSTVLDVVNVAIVGSASIGRTMEIGMEEEEEESREIWIGGESEGCSLLCSIERRASADLLGQM</sequence>
<gene>
    <name evidence="1" type="ORF">BLNAU_11385</name>
</gene>
<dbReference type="EMBL" id="JARBJD010000088">
    <property type="protein sequence ID" value="KAK2953664.1"/>
    <property type="molecule type" value="Genomic_DNA"/>
</dbReference>
<proteinExistence type="predicted"/>
<organism evidence="1 2">
    <name type="scientific">Blattamonas nauphoetae</name>
    <dbReference type="NCBI Taxonomy" id="2049346"/>
    <lineage>
        <taxon>Eukaryota</taxon>
        <taxon>Metamonada</taxon>
        <taxon>Preaxostyla</taxon>
        <taxon>Oxymonadida</taxon>
        <taxon>Blattamonas</taxon>
    </lineage>
</organism>
<evidence type="ECO:0000313" key="1">
    <source>
        <dbReference type="EMBL" id="KAK2953664.1"/>
    </source>
</evidence>
<dbReference type="Proteomes" id="UP001281761">
    <property type="component" value="Unassembled WGS sequence"/>
</dbReference>
<evidence type="ECO:0000313" key="2">
    <source>
        <dbReference type="Proteomes" id="UP001281761"/>
    </source>
</evidence>
<protein>
    <submittedName>
        <fullName evidence="1">Uncharacterized protein</fullName>
    </submittedName>
</protein>
<keyword evidence="2" id="KW-1185">Reference proteome</keyword>
<dbReference type="SUPFAM" id="SSF51126">
    <property type="entry name" value="Pectin lyase-like"/>
    <property type="match status" value="4"/>
</dbReference>
<name>A0ABQ9XRS9_9EUKA</name>
<accession>A0ABQ9XRS9</accession>
<dbReference type="InterPro" id="IPR011050">
    <property type="entry name" value="Pectin_lyase_fold/virulence"/>
</dbReference>